<reference evidence="3 4" key="1">
    <citation type="submission" date="2018-06" db="EMBL/GenBank/DDBJ databases">
        <title>Comparative genomics of downy mildews reveals potential adaptations to biotrophy.</title>
        <authorList>
            <person name="Fletcher K."/>
            <person name="Klosterman S.J."/>
            <person name="Derevnina L."/>
            <person name="Martin F."/>
            <person name="Koike S."/>
            <person name="Reyes Chin-Wo S."/>
            <person name="Mou B."/>
            <person name="Michelmore R."/>
        </authorList>
    </citation>
    <scope>NUCLEOTIDE SEQUENCE [LARGE SCALE GENOMIC DNA]</scope>
    <source>
        <strain evidence="2 4">R13</strain>
        <strain evidence="1 3">R14</strain>
    </source>
</reference>
<gene>
    <name evidence="2" type="ORF">DD237_000931</name>
    <name evidence="1" type="ORF">DD238_001908</name>
</gene>
<dbReference type="AlphaFoldDB" id="A0A3M6VQR7"/>
<comment type="caution">
    <text evidence="1">The sequence shown here is derived from an EMBL/GenBank/DDBJ whole genome shotgun (WGS) entry which is preliminary data.</text>
</comment>
<evidence type="ECO:0000313" key="1">
    <source>
        <dbReference type="EMBL" id="RMX69089.1"/>
    </source>
</evidence>
<dbReference type="VEuPathDB" id="FungiDB:DD237_000931"/>
<sequence length="67" mass="7883">MNDEIEYIIRGRKRRWTESLLTTKINPEQLERSFDVLLLPDGMERVCSIMSGKRLCRMTLVGRVLQS</sequence>
<accession>A0A3M6VQR7</accession>
<dbReference type="STRING" id="542832.A0A3M6VQR7"/>
<name>A0A3M6VQR7_9STRA</name>
<proteinExistence type="predicted"/>
<dbReference type="Proteomes" id="UP000282087">
    <property type="component" value="Unassembled WGS sequence"/>
</dbReference>
<keyword evidence="3" id="KW-1185">Reference proteome</keyword>
<evidence type="ECO:0000313" key="2">
    <source>
        <dbReference type="EMBL" id="RQM18747.1"/>
    </source>
</evidence>
<evidence type="ECO:0000313" key="4">
    <source>
        <dbReference type="Proteomes" id="UP000286097"/>
    </source>
</evidence>
<organism evidence="1 3">
    <name type="scientific">Peronospora effusa</name>
    <dbReference type="NCBI Taxonomy" id="542832"/>
    <lineage>
        <taxon>Eukaryota</taxon>
        <taxon>Sar</taxon>
        <taxon>Stramenopiles</taxon>
        <taxon>Oomycota</taxon>
        <taxon>Peronosporomycetes</taxon>
        <taxon>Peronosporales</taxon>
        <taxon>Peronosporaceae</taxon>
        <taxon>Peronospora</taxon>
    </lineage>
</organism>
<dbReference type="EMBL" id="QKXF01000022">
    <property type="protein sequence ID" value="RQM18747.1"/>
    <property type="molecule type" value="Genomic_DNA"/>
</dbReference>
<dbReference type="EMBL" id="QLLG01000037">
    <property type="protein sequence ID" value="RMX69089.1"/>
    <property type="molecule type" value="Genomic_DNA"/>
</dbReference>
<dbReference type="Proteomes" id="UP000286097">
    <property type="component" value="Unassembled WGS sequence"/>
</dbReference>
<evidence type="ECO:0000313" key="3">
    <source>
        <dbReference type="Proteomes" id="UP000282087"/>
    </source>
</evidence>
<protein>
    <submittedName>
        <fullName evidence="1">Uncharacterized protein</fullName>
    </submittedName>
</protein>